<reference evidence="4 5" key="1">
    <citation type="submission" date="2019-07" db="EMBL/GenBank/DDBJ databases">
        <title>Hymenobacter sp. straun FUR1 Genome sequencing and assembly.</title>
        <authorList>
            <person name="Chhetri G."/>
        </authorList>
    </citation>
    <scope>NUCLEOTIDE SEQUENCE [LARGE SCALE GENOMIC DNA]</scope>
    <source>
        <strain evidence="4 5">Fur1</strain>
    </source>
</reference>
<dbReference type="GO" id="GO:0016810">
    <property type="term" value="F:hydrolase activity, acting on carbon-nitrogen (but not peptide) bonds"/>
    <property type="evidence" value="ECO:0007669"/>
    <property type="project" value="InterPro"/>
</dbReference>
<dbReference type="InterPro" id="IPR051398">
    <property type="entry name" value="Polysacch_Deacetylase"/>
</dbReference>
<evidence type="ECO:0000256" key="1">
    <source>
        <dbReference type="ARBA" id="ARBA00004613"/>
    </source>
</evidence>
<dbReference type="AlphaFoldDB" id="A0A558C2A5"/>
<dbReference type="EMBL" id="VMRJ01000001">
    <property type="protein sequence ID" value="TVT42812.1"/>
    <property type="molecule type" value="Genomic_DNA"/>
</dbReference>
<dbReference type="GO" id="GO:0005576">
    <property type="term" value="C:extracellular region"/>
    <property type="evidence" value="ECO:0007669"/>
    <property type="project" value="UniProtKB-SubCell"/>
</dbReference>
<evidence type="ECO:0000313" key="4">
    <source>
        <dbReference type="EMBL" id="TVT42812.1"/>
    </source>
</evidence>
<dbReference type="PROSITE" id="PS51677">
    <property type="entry name" value="NODB"/>
    <property type="match status" value="1"/>
</dbReference>
<evidence type="ECO:0000259" key="3">
    <source>
        <dbReference type="PROSITE" id="PS51677"/>
    </source>
</evidence>
<organism evidence="4 5">
    <name type="scientific">Hymenobacter setariae</name>
    <dbReference type="NCBI Taxonomy" id="2594794"/>
    <lineage>
        <taxon>Bacteria</taxon>
        <taxon>Pseudomonadati</taxon>
        <taxon>Bacteroidota</taxon>
        <taxon>Cytophagia</taxon>
        <taxon>Cytophagales</taxon>
        <taxon>Hymenobacteraceae</taxon>
        <taxon>Hymenobacter</taxon>
    </lineage>
</organism>
<comment type="subcellular location">
    <subcellularLocation>
        <location evidence="1">Secreted</location>
    </subcellularLocation>
</comment>
<gene>
    <name evidence="4" type="ORF">FNT36_01595</name>
</gene>
<dbReference type="InterPro" id="IPR002509">
    <property type="entry name" value="NODB_dom"/>
</dbReference>
<keyword evidence="5" id="KW-1185">Reference proteome</keyword>
<dbReference type="GO" id="GO:0005975">
    <property type="term" value="P:carbohydrate metabolic process"/>
    <property type="evidence" value="ECO:0007669"/>
    <property type="project" value="InterPro"/>
</dbReference>
<sequence>MRGLLRKYAHLARQYKQPKAAVLMYHQVAEPATDIWDLAVSPAHFEQQLRVLKQTGQVVSTTELSERLHLGTLKRRSIAITFDDGYLDNYLQASPLLTRYQLPATFFVVSENVGLNQEFWWDELAGIFLESEYLPPSLALILPGGDHLGADLRPEQHLTPALRQQHQQWRAIEQAPPTLRAALFYRLWQQLRPLPAPAQQACLQQLRTWASWPPGARPIYRTISPDQLHELHSSPLVTIGAHTATHPALASHPAALQQHEVATGRQALHQALGEQPMLLAYPYGSYNRDTTAIAAQLGFKAAFTTDAQLITAASPPHKLGRFQVNNWNGDEFKRRLTHWFNH</sequence>
<dbReference type="CDD" id="cd10918">
    <property type="entry name" value="CE4_NodB_like_5s_6s"/>
    <property type="match status" value="1"/>
</dbReference>
<feature type="domain" description="NodB homology" evidence="3">
    <location>
        <begin position="76"/>
        <end position="342"/>
    </location>
</feature>
<keyword evidence="2" id="KW-0732">Signal</keyword>
<evidence type="ECO:0000313" key="5">
    <source>
        <dbReference type="Proteomes" id="UP000317624"/>
    </source>
</evidence>
<dbReference type="SUPFAM" id="SSF88713">
    <property type="entry name" value="Glycoside hydrolase/deacetylase"/>
    <property type="match status" value="1"/>
</dbReference>
<accession>A0A558C2A5</accession>
<dbReference type="InterPro" id="IPR011330">
    <property type="entry name" value="Glyco_hydro/deAcase_b/a-brl"/>
</dbReference>
<dbReference type="PANTHER" id="PTHR34216">
    <property type="match status" value="1"/>
</dbReference>
<comment type="caution">
    <text evidence="4">The sequence shown here is derived from an EMBL/GenBank/DDBJ whole genome shotgun (WGS) entry which is preliminary data.</text>
</comment>
<evidence type="ECO:0000256" key="2">
    <source>
        <dbReference type="ARBA" id="ARBA00022729"/>
    </source>
</evidence>
<dbReference type="Pfam" id="PF01522">
    <property type="entry name" value="Polysacc_deac_1"/>
    <property type="match status" value="2"/>
</dbReference>
<dbReference type="PANTHER" id="PTHR34216:SF3">
    <property type="entry name" value="POLY-BETA-1,6-N-ACETYL-D-GLUCOSAMINE N-DEACETYLASE"/>
    <property type="match status" value="1"/>
</dbReference>
<dbReference type="Proteomes" id="UP000317624">
    <property type="component" value="Unassembled WGS sequence"/>
</dbReference>
<dbReference type="Gene3D" id="3.20.20.370">
    <property type="entry name" value="Glycoside hydrolase/deacetylase"/>
    <property type="match status" value="1"/>
</dbReference>
<proteinExistence type="predicted"/>
<dbReference type="OrthoDB" id="9782872at2"/>
<protein>
    <submittedName>
        <fullName evidence="4">Polysaccharide deacetylase family protein</fullName>
    </submittedName>
</protein>
<name>A0A558C2A5_9BACT</name>